<feature type="compositionally biased region" description="Low complexity" evidence="7">
    <location>
        <begin position="1582"/>
        <end position="1593"/>
    </location>
</feature>
<dbReference type="Pfam" id="PF12717">
    <property type="entry name" value="Cnd1"/>
    <property type="match status" value="1"/>
</dbReference>
<keyword evidence="10" id="KW-1185">Reference proteome</keyword>
<dbReference type="GO" id="GO:0007076">
    <property type="term" value="P:mitotic chromosome condensation"/>
    <property type="evidence" value="ECO:0007669"/>
    <property type="project" value="InterPro"/>
</dbReference>
<dbReference type="InterPro" id="IPR016024">
    <property type="entry name" value="ARM-type_fold"/>
</dbReference>
<dbReference type="GO" id="GO:0010032">
    <property type="term" value="P:meiotic chromosome condensation"/>
    <property type="evidence" value="ECO:0007669"/>
    <property type="project" value="TreeGrafter"/>
</dbReference>
<feature type="compositionally biased region" description="Basic and acidic residues" evidence="7">
    <location>
        <begin position="20"/>
        <end position="30"/>
    </location>
</feature>
<dbReference type="EMBL" id="BTSY01000006">
    <property type="protein sequence ID" value="GMT33349.1"/>
    <property type="molecule type" value="Genomic_DNA"/>
</dbReference>
<feature type="domain" description="Condensin complex subunit 1 C-terminal" evidence="8">
    <location>
        <begin position="1325"/>
        <end position="1480"/>
    </location>
</feature>
<evidence type="ECO:0000313" key="10">
    <source>
        <dbReference type="Proteomes" id="UP001432322"/>
    </source>
</evidence>
<dbReference type="Gene3D" id="1.25.10.10">
    <property type="entry name" value="Leucine-rich Repeat Variant"/>
    <property type="match status" value="1"/>
</dbReference>
<feature type="compositionally biased region" description="Basic and acidic residues" evidence="7">
    <location>
        <begin position="102"/>
        <end position="114"/>
    </location>
</feature>
<feature type="region of interest" description="Disordered" evidence="7">
    <location>
        <begin position="279"/>
        <end position="333"/>
    </location>
</feature>
<keyword evidence="3" id="KW-0498">Mitosis</keyword>
<keyword evidence="2" id="KW-0132">Cell division</keyword>
<dbReference type="SUPFAM" id="SSF48371">
    <property type="entry name" value="ARM repeat"/>
    <property type="match status" value="1"/>
</dbReference>
<keyword evidence="5" id="KW-0539">Nucleus</keyword>
<reference evidence="9" key="1">
    <citation type="submission" date="2023-10" db="EMBL/GenBank/DDBJ databases">
        <title>Genome assembly of Pristionchus species.</title>
        <authorList>
            <person name="Yoshida K."/>
            <person name="Sommer R.J."/>
        </authorList>
    </citation>
    <scope>NUCLEOTIDE SEQUENCE</scope>
    <source>
        <strain evidence="9">RS5133</strain>
    </source>
</reference>
<dbReference type="InterPro" id="IPR026971">
    <property type="entry name" value="CND1/NCAPD3"/>
</dbReference>
<dbReference type="GO" id="GO:0042393">
    <property type="term" value="F:histone binding"/>
    <property type="evidence" value="ECO:0007669"/>
    <property type="project" value="TreeGrafter"/>
</dbReference>
<comment type="caution">
    <text evidence="9">The sequence shown here is derived from an EMBL/GenBank/DDBJ whole genome shotgun (WGS) entry which is preliminary data.</text>
</comment>
<dbReference type="PANTHER" id="PTHR14222">
    <property type="entry name" value="CONDENSIN"/>
    <property type="match status" value="1"/>
</dbReference>
<evidence type="ECO:0000256" key="5">
    <source>
        <dbReference type="ARBA" id="ARBA00023242"/>
    </source>
</evidence>
<feature type="compositionally biased region" description="Basic residues" evidence="7">
    <location>
        <begin position="46"/>
        <end position="55"/>
    </location>
</feature>
<comment type="subcellular location">
    <subcellularLocation>
        <location evidence="1">Nucleus</location>
    </subcellularLocation>
</comment>
<dbReference type="Proteomes" id="UP001432322">
    <property type="component" value="Unassembled WGS sequence"/>
</dbReference>
<dbReference type="GO" id="GO:0005634">
    <property type="term" value="C:nucleus"/>
    <property type="evidence" value="ECO:0007669"/>
    <property type="project" value="UniProtKB-SubCell"/>
</dbReference>
<keyword evidence="4" id="KW-0226">DNA condensation</keyword>
<evidence type="ECO:0000256" key="1">
    <source>
        <dbReference type="ARBA" id="ARBA00004123"/>
    </source>
</evidence>
<accession>A0AAV5WMJ4</accession>
<evidence type="ECO:0000256" key="2">
    <source>
        <dbReference type="ARBA" id="ARBA00022618"/>
    </source>
</evidence>
<dbReference type="GO" id="GO:0051301">
    <property type="term" value="P:cell division"/>
    <property type="evidence" value="ECO:0007669"/>
    <property type="project" value="UniProtKB-KW"/>
</dbReference>
<dbReference type="GO" id="GO:0000779">
    <property type="term" value="C:condensed chromosome, centromeric region"/>
    <property type="evidence" value="ECO:0007669"/>
    <property type="project" value="TreeGrafter"/>
</dbReference>
<feature type="compositionally biased region" description="Basic residues" evidence="7">
    <location>
        <begin position="1615"/>
        <end position="1627"/>
    </location>
</feature>
<gene>
    <name evidence="9" type="ORF">PFISCL1PPCAC_24646</name>
</gene>
<keyword evidence="6" id="KW-0131">Cell cycle</keyword>
<dbReference type="InterPro" id="IPR032682">
    <property type="entry name" value="Cnd1_C"/>
</dbReference>
<evidence type="ECO:0000256" key="4">
    <source>
        <dbReference type="ARBA" id="ARBA00023067"/>
    </source>
</evidence>
<dbReference type="PANTHER" id="PTHR14222:SF2">
    <property type="entry name" value="CONDENSIN COMPLEX SUBUNIT 1"/>
    <property type="match status" value="1"/>
</dbReference>
<evidence type="ECO:0000259" key="8">
    <source>
        <dbReference type="Pfam" id="PF12717"/>
    </source>
</evidence>
<name>A0AAV5WMJ4_9BILA</name>
<sequence length="1638" mass="185040">MSSDDEGVSPLKQRRVEKKKKSEESDDKPSSSRRNQTLATKDKSPERKRKGRKGRVVKEPSPQEDIHVDAAYQPSDEEDEDDEEPSEKADTEDAEDETEGSVDGRHNDSRRYNNETDEYEEDQNWKIRMLATDDDDGFEIPTHDDDLLMRQTGYRLTEVMEMEEAMAAVEMFEDEVQQHRWRMLYERFPAFFALLKSSSGSDERVKVPASLRARLVTSLILAYSHMSHHLKRVLGKASSAHPPKKCRPNCRDMSDHLLMLIYLLHKMVIMFEDEAKSSKRKPAARKAAGGRGRPRGGGRGRAVQNDDGDMVSVGDDDGEIGGAGGGAEDESSWEENRLKLVETLTEIVNTTVVNAEGKTCEGALRHLWQTGNVDQEMIRCLIQSALKFLENPDITRPHSSAVLTAVFKLIRALCNTFSLFTYIGKFLFEKLLSLDYYKEGSASSYPFIKKIKEVTVKSDMDKLINGMLRYFTSSTITVSNNNAKALCLFMNNITEEQPYKVMFNLQPFVALLTDENASVRSTVLHVITILLCSKFLDPMLTPLSPRFIAAKNNIFGKLLQHVRDVNANVRASALKCLTHLAQEKKISTAAIQEGLVQLVGQRIGDDKVAVRKEAVRFATAFLENNPYGHDFDRVANEKVLKDAIQKRDRIRAQTVDLESANQAQTIFDTFKVALSAEVEKYAEEYVLDIFVPPTEEERKKIYRDFHERQQQSQHGGGSQEEREPTDEDTSMRWLFSTILADEKADMRVPARLLVAMAISDQLKPEHVTLDSLQRLQSAEAIAAAIMDAGHILFLNTASMLIARNEEAVLRKEQDTERRNEIDRALSKDIDGIVMKLVLEHEFAQCLPSVMGSVMTGEGGDLKLGIDFVVKCKEFNITGSEGAVRQLCALVWKSDDEGRNQILQAACSMFLSNNSNPRLRDAATCENILNLVKSMTDHERGSVEQVLALTTKFNPIPVGVYTLLWEQVDEDSIGMPGVTVERKRKQVAAMKALCLLSRSDVERNRQWLRRYQNIVKEGWPEIAAEALGCIANLATRYTKDDKPSLNARAYRIPGNDSLFPTIQQFMLAELCREEARTWNRSLRATLDIYFHICKDTCDVASQFVAKVLWLLRRTSQALHYYDQQMGVEEMNGPTQRVRKEDAAIDPMQKEMVAEERSKYLTRLWAVLVERLCVLSGELAVRLLVHTDLVYVREFMQVRDRMVAEEGRSTPFPNRPLKLWELKSAAGMGIFAWSDSALTIELTGLTEEERIRNKAQTIVENRLCRPTQLLGRLLPIVVHSARAQGAPPRVRFQAVSALSKFMIVAPTIAQRGARTFFAFLNGAPSPILRSNLVVAAADLTFRHPNLVENHAASLFAQLQDRDSCVREACMLILNHLISNDLLKTHGVLSFALTGYVDPVASIQHITRGMFNDWCKKEGVMSHVPDFISRLSRDSQEVPLESFKTIMSHFLPLIRERKDSNVQALVEKLCKRFEFAKSPRVIARNADLPAYYSYCLSLLSLNARSFHKMVDCLENYKQFLGDDRVYEDISTLVKVFQKDDHRANGGSSDISDEVSSFIKRLQEIHEQQKTEKEVEGKIAKMRFDSSAPSSGPSSQSTVARKIRTRNALASTSATPARGRGRRAVVKRKGRRIDSSDDSDEE</sequence>
<proteinExistence type="predicted"/>
<feature type="region of interest" description="Disordered" evidence="7">
    <location>
        <begin position="1579"/>
        <end position="1638"/>
    </location>
</feature>
<evidence type="ECO:0000256" key="7">
    <source>
        <dbReference type="SAM" id="MobiDB-lite"/>
    </source>
</evidence>
<feature type="compositionally biased region" description="Acidic residues" evidence="7">
    <location>
        <begin position="75"/>
        <end position="85"/>
    </location>
</feature>
<dbReference type="GO" id="GO:0000796">
    <property type="term" value="C:condensin complex"/>
    <property type="evidence" value="ECO:0007669"/>
    <property type="project" value="TreeGrafter"/>
</dbReference>
<feature type="compositionally biased region" description="Acidic residues" evidence="7">
    <location>
        <begin position="306"/>
        <end position="319"/>
    </location>
</feature>
<evidence type="ECO:0000256" key="3">
    <source>
        <dbReference type="ARBA" id="ARBA00022776"/>
    </source>
</evidence>
<evidence type="ECO:0000313" key="9">
    <source>
        <dbReference type="EMBL" id="GMT33349.1"/>
    </source>
</evidence>
<organism evidence="9 10">
    <name type="scientific">Pristionchus fissidentatus</name>
    <dbReference type="NCBI Taxonomy" id="1538716"/>
    <lineage>
        <taxon>Eukaryota</taxon>
        <taxon>Metazoa</taxon>
        <taxon>Ecdysozoa</taxon>
        <taxon>Nematoda</taxon>
        <taxon>Chromadorea</taxon>
        <taxon>Rhabditida</taxon>
        <taxon>Rhabditina</taxon>
        <taxon>Diplogasteromorpha</taxon>
        <taxon>Diplogasteroidea</taxon>
        <taxon>Neodiplogasteridae</taxon>
        <taxon>Pristionchus</taxon>
    </lineage>
</organism>
<feature type="region of interest" description="Disordered" evidence="7">
    <location>
        <begin position="1"/>
        <end position="120"/>
    </location>
</feature>
<protein>
    <recommendedName>
        <fullName evidence="8">Condensin complex subunit 1 C-terminal domain-containing protein</fullName>
    </recommendedName>
</protein>
<evidence type="ECO:0000256" key="6">
    <source>
        <dbReference type="ARBA" id="ARBA00023306"/>
    </source>
</evidence>
<dbReference type="InterPro" id="IPR011989">
    <property type="entry name" value="ARM-like"/>
</dbReference>
<feature type="region of interest" description="Disordered" evidence="7">
    <location>
        <begin position="706"/>
        <end position="728"/>
    </location>
</feature>